<evidence type="ECO:0000313" key="2">
    <source>
        <dbReference type="EMBL" id="GBM04986.1"/>
    </source>
</evidence>
<feature type="region of interest" description="Disordered" evidence="1">
    <location>
        <begin position="49"/>
        <end position="70"/>
    </location>
</feature>
<dbReference type="Proteomes" id="UP000499080">
    <property type="component" value="Unassembled WGS sequence"/>
</dbReference>
<protein>
    <submittedName>
        <fullName evidence="2">Uncharacterized protein</fullName>
    </submittedName>
</protein>
<evidence type="ECO:0000313" key="3">
    <source>
        <dbReference type="Proteomes" id="UP000499080"/>
    </source>
</evidence>
<reference evidence="2 3" key="1">
    <citation type="journal article" date="2019" name="Sci. Rep.">
        <title>Orb-weaving spider Araneus ventricosus genome elucidates the spidroin gene catalogue.</title>
        <authorList>
            <person name="Kono N."/>
            <person name="Nakamura H."/>
            <person name="Ohtoshi R."/>
            <person name="Moran D.A.P."/>
            <person name="Shinohara A."/>
            <person name="Yoshida Y."/>
            <person name="Fujiwara M."/>
            <person name="Mori M."/>
            <person name="Tomita M."/>
            <person name="Arakawa K."/>
        </authorList>
    </citation>
    <scope>NUCLEOTIDE SEQUENCE [LARGE SCALE GENOMIC DNA]</scope>
</reference>
<name>A0A4Y2CM39_ARAVE</name>
<dbReference type="AlphaFoldDB" id="A0A4Y2CM39"/>
<proteinExistence type="predicted"/>
<keyword evidence="3" id="KW-1185">Reference proteome</keyword>
<evidence type="ECO:0000256" key="1">
    <source>
        <dbReference type="SAM" id="MobiDB-lite"/>
    </source>
</evidence>
<gene>
    <name evidence="2" type="ORF">AVEN_60193_1</name>
</gene>
<organism evidence="2 3">
    <name type="scientific">Araneus ventricosus</name>
    <name type="common">Orbweaver spider</name>
    <name type="synonym">Epeira ventricosa</name>
    <dbReference type="NCBI Taxonomy" id="182803"/>
    <lineage>
        <taxon>Eukaryota</taxon>
        <taxon>Metazoa</taxon>
        <taxon>Ecdysozoa</taxon>
        <taxon>Arthropoda</taxon>
        <taxon>Chelicerata</taxon>
        <taxon>Arachnida</taxon>
        <taxon>Araneae</taxon>
        <taxon>Araneomorphae</taxon>
        <taxon>Entelegynae</taxon>
        <taxon>Araneoidea</taxon>
        <taxon>Araneidae</taxon>
        <taxon>Araneus</taxon>
    </lineage>
</organism>
<dbReference type="EMBL" id="BGPR01000210">
    <property type="protein sequence ID" value="GBM04986.1"/>
    <property type="molecule type" value="Genomic_DNA"/>
</dbReference>
<sequence>MTRTTPELALPLQATAPHQRQDVWPPTYDLASNKPTYTVDLRWNRVSSLEPSGFKAQTLPQGHRGPTKRD</sequence>
<comment type="caution">
    <text evidence="2">The sequence shown here is derived from an EMBL/GenBank/DDBJ whole genome shotgun (WGS) entry which is preliminary data.</text>
</comment>
<accession>A0A4Y2CM39</accession>